<proteinExistence type="predicted"/>
<accession>A0ABQ7DKW2</accession>
<protein>
    <submittedName>
        <fullName evidence="1">Uncharacterized protein</fullName>
    </submittedName>
</protein>
<organism evidence="1 2">
    <name type="scientific">Brassica cretica</name>
    <name type="common">Mustard</name>
    <dbReference type="NCBI Taxonomy" id="69181"/>
    <lineage>
        <taxon>Eukaryota</taxon>
        <taxon>Viridiplantae</taxon>
        <taxon>Streptophyta</taxon>
        <taxon>Embryophyta</taxon>
        <taxon>Tracheophyta</taxon>
        <taxon>Spermatophyta</taxon>
        <taxon>Magnoliopsida</taxon>
        <taxon>eudicotyledons</taxon>
        <taxon>Gunneridae</taxon>
        <taxon>Pentapetalae</taxon>
        <taxon>rosids</taxon>
        <taxon>malvids</taxon>
        <taxon>Brassicales</taxon>
        <taxon>Brassicaceae</taxon>
        <taxon>Brassiceae</taxon>
        <taxon>Brassica</taxon>
    </lineage>
</organism>
<sequence length="56" mass="5823">MGSDSSNRSGSVLFSYTLGSMVTEATRGMILQGVELLYTTATSSGPQDHGLDSGDH</sequence>
<evidence type="ECO:0000313" key="2">
    <source>
        <dbReference type="Proteomes" id="UP000266723"/>
    </source>
</evidence>
<dbReference type="Proteomes" id="UP000266723">
    <property type="component" value="Unassembled WGS sequence"/>
</dbReference>
<reference evidence="1 2" key="1">
    <citation type="journal article" date="2020" name="BMC Genomics">
        <title>Intraspecific diversification of the crop wild relative Brassica cretica Lam. using demographic model selection.</title>
        <authorList>
            <person name="Kioukis A."/>
            <person name="Michalopoulou V.A."/>
            <person name="Briers L."/>
            <person name="Pirintsos S."/>
            <person name="Studholme D.J."/>
            <person name="Pavlidis P."/>
            <person name="Sarris P.F."/>
        </authorList>
    </citation>
    <scope>NUCLEOTIDE SEQUENCE [LARGE SCALE GENOMIC DNA]</scope>
    <source>
        <strain evidence="2">cv. PFS-1207/04</strain>
    </source>
</reference>
<keyword evidence="2" id="KW-1185">Reference proteome</keyword>
<comment type="caution">
    <text evidence="1">The sequence shown here is derived from an EMBL/GenBank/DDBJ whole genome shotgun (WGS) entry which is preliminary data.</text>
</comment>
<name>A0ABQ7DKW2_BRACR</name>
<dbReference type="EMBL" id="QGKV02000649">
    <property type="protein sequence ID" value="KAF3578289.1"/>
    <property type="molecule type" value="Genomic_DNA"/>
</dbReference>
<evidence type="ECO:0000313" key="1">
    <source>
        <dbReference type="EMBL" id="KAF3578289.1"/>
    </source>
</evidence>
<gene>
    <name evidence="1" type="ORF">DY000_02034268</name>
</gene>